<dbReference type="AlphaFoldDB" id="A0A4V2Q412"/>
<reference evidence="2 3" key="1">
    <citation type="submission" date="2019-03" db="EMBL/GenBank/DDBJ databases">
        <title>Genomic Encyclopedia of Archaeal and Bacterial Type Strains, Phase II (KMG-II): from individual species to whole genera.</title>
        <authorList>
            <person name="Goeker M."/>
        </authorList>
    </citation>
    <scope>NUCLEOTIDE SEQUENCE [LARGE SCALE GENOMIC DNA]</scope>
    <source>
        <strain evidence="2 3">DSM 26433</strain>
    </source>
</reference>
<dbReference type="PROSITE" id="PS51257">
    <property type="entry name" value="PROKAR_LIPOPROTEIN"/>
    <property type="match status" value="1"/>
</dbReference>
<gene>
    <name evidence="2" type="ORF">BXY66_1375</name>
</gene>
<protein>
    <submittedName>
        <fullName evidence="2">Uncharacterized protein</fullName>
    </submittedName>
</protein>
<name>A0A4V2Q412_9RHOB</name>
<dbReference type="RefSeq" id="WP_132859373.1">
    <property type="nucleotide sequence ID" value="NZ_SMGR01000001.1"/>
</dbReference>
<dbReference type="Proteomes" id="UP000295673">
    <property type="component" value="Unassembled WGS sequence"/>
</dbReference>
<keyword evidence="1" id="KW-0732">Signal</keyword>
<evidence type="ECO:0000313" key="3">
    <source>
        <dbReference type="Proteomes" id="UP000295673"/>
    </source>
</evidence>
<organism evidence="2 3">
    <name type="scientific">Shimia isoporae</name>
    <dbReference type="NCBI Taxonomy" id="647720"/>
    <lineage>
        <taxon>Bacteria</taxon>
        <taxon>Pseudomonadati</taxon>
        <taxon>Pseudomonadota</taxon>
        <taxon>Alphaproteobacteria</taxon>
        <taxon>Rhodobacterales</taxon>
        <taxon>Roseobacteraceae</taxon>
    </lineage>
</organism>
<evidence type="ECO:0000256" key="1">
    <source>
        <dbReference type="SAM" id="SignalP"/>
    </source>
</evidence>
<keyword evidence="3" id="KW-1185">Reference proteome</keyword>
<evidence type="ECO:0000313" key="2">
    <source>
        <dbReference type="EMBL" id="TCL09330.1"/>
    </source>
</evidence>
<proteinExistence type="predicted"/>
<dbReference type="OrthoDB" id="7274329at2"/>
<feature type="chain" id="PRO_5020875410" evidence="1">
    <location>
        <begin position="20"/>
        <end position="155"/>
    </location>
</feature>
<comment type="caution">
    <text evidence="2">The sequence shown here is derived from an EMBL/GenBank/DDBJ whole genome shotgun (WGS) entry which is preliminary data.</text>
</comment>
<feature type="signal peptide" evidence="1">
    <location>
        <begin position="1"/>
        <end position="19"/>
    </location>
</feature>
<sequence>MLRLSATLAILGIVVSACGPTSLVSYTKPNVSSDTANRNFVECRQEANALFPAAVFTQSVPGYGGYGAFYGGYPGWGGSYIQARDANEPLRAQHLSDCMTLKGYRQVIHPICTREQLAGRQYQAVSRPPSGASPNICAARTQGGGSTLIDLSKPI</sequence>
<accession>A0A4V2Q412</accession>
<dbReference type="EMBL" id="SMGR01000001">
    <property type="protein sequence ID" value="TCL09330.1"/>
    <property type="molecule type" value="Genomic_DNA"/>
</dbReference>